<dbReference type="PATRIC" id="fig|167539.5.peg.1344"/>
<dbReference type="STRING" id="167539.Pro_1282"/>
<dbReference type="KEGG" id="pma:Pro_1282"/>
<sequence length="288" mass="32247">MKILITGASGLVGRACQRIAFSENHSLSIVSSKSPINIETNYYARIEQIDKSEVFDLLIHSASATPNNSKFDEIKSINRIIDQDLCDLIKRASVKHVIYISSMAIYGNIDSSKIDETHLPNSPNKYGESKFYGETITANTCRERGTKCSVLRLPGVISQGMPSVFFKRAVANIACGDATTIRSNDSLFNNCVYVDDIYDTCISLYKNQNESSLVLNQHSKDIVRLYDLLNYIGKSLNKSPYIIESTMCNPSFLIENKSYDELLKTRTVYDAIDSFFSNYEIRASGSNL</sequence>
<evidence type="ECO:0000256" key="2">
    <source>
        <dbReference type="ARBA" id="ARBA00023277"/>
    </source>
</evidence>
<feature type="domain" description="NAD-dependent epimerase/dehydratase" evidence="3">
    <location>
        <begin position="3"/>
        <end position="208"/>
    </location>
</feature>
<dbReference type="PANTHER" id="PTHR43103">
    <property type="entry name" value="NUCLEOSIDE-DIPHOSPHATE-SUGAR EPIMERASE"/>
    <property type="match status" value="1"/>
</dbReference>
<dbReference type="Pfam" id="PF01370">
    <property type="entry name" value="Epimerase"/>
    <property type="match status" value="1"/>
</dbReference>
<accession>Q7VB18</accession>
<dbReference type="EMBL" id="AE017126">
    <property type="protein sequence ID" value="AAQ00326.1"/>
    <property type="molecule type" value="Genomic_DNA"/>
</dbReference>
<dbReference type="AlphaFoldDB" id="Q7VB18"/>
<name>Q7VB18_PROMA</name>
<keyword evidence="1" id="KW-0521">NADP</keyword>
<evidence type="ECO:0000256" key="1">
    <source>
        <dbReference type="ARBA" id="ARBA00022857"/>
    </source>
</evidence>
<dbReference type="eggNOG" id="COG0451">
    <property type="taxonomic scope" value="Bacteria"/>
</dbReference>
<reference evidence="4 5" key="1">
    <citation type="journal article" date="2003" name="Proc. Natl. Acad. Sci. U.S.A.">
        <title>Genome sequence of the cyanobacterium Prochlorococcus marinus SS120, a nearly minimal oxyphototrophic genome.</title>
        <authorList>
            <person name="Dufresne A."/>
            <person name="Salanoubat M."/>
            <person name="Partensky F."/>
            <person name="Artiguenave F."/>
            <person name="Axmann I.M."/>
            <person name="Barbe V."/>
            <person name="Duprat S."/>
            <person name="Galperin M.Y."/>
            <person name="Koonin E.V."/>
            <person name="Le Gall F."/>
            <person name="Makarova K.S."/>
            <person name="Ostrowski M."/>
            <person name="Oztas S."/>
            <person name="Robert C."/>
            <person name="Rogozin I.B."/>
            <person name="Scanlan D.J."/>
            <person name="Tandeau de Marsac N."/>
            <person name="Weissenbach J."/>
            <person name="Wincker P."/>
            <person name="Wolf Y.I."/>
            <person name="Hess W.R."/>
        </authorList>
    </citation>
    <scope>NUCLEOTIDE SEQUENCE [LARGE SCALE GENOMIC DNA]</scope>
    <source>
        <strain evidence="5">SARG / CCMP1375 / SS120</strain>
    </source>
</reference>
<dbReference type="CDD" id="cd08946">
    <property type="entry name" value="SDR_e"/>
    <property type="match status" value="1"/>
</dbReference>
<protein>
    <submittedName>
        <fullName evidence="4">NAD dependent epimerase/dehydratase</fullName>
    </submittedName>
</protein>
<dbReference type="HOGENOM" id="CLU_965988_0_0_3"/>
<evidence type="ECO:0000313" key="4">
    <source>
        <dbReference type="EMBL" id="AAQ00326.1"/>
    </source>
</evidence>
<gene>
    <name evidence="4" type="primary">wcaG</name>
    <name evidence="4" type="ordered locus">Pro_1282</name>
</gene>
<keyword evidence="2" id="KW-0119">Carbohydrate metabolism</keyword>
<dbReference type="SUPFAM" id="SSF51735">
    <property type="entry name" value="NAD(P)-binding Rossmann-fold domains"/>
    <property type="match status" value="1"/>
</dbReference>
<dbReference type="PANTHER" id="PTHR43103:SF3">
    <property type="entry name" value="ADP-L-GLYCERO-D-MANNO-HEPTOSE-6-EPIMERASE"/>
    <property type="match status" value="1"/>
</dbReference>
<proteinExistence type="predicted"/>
<keyword evidence="5" id="KW-1185">Reference proteome</keyword>
<dbReference type="InterPro" id="IPR001509">
    <property type="entry name" value="Epimerase_deHydtase"/>
</dbReference>
<evidence type="ECO:0000313" key="5">
    <source>
        <dbReference type="Proteomes" id="UP000001420"/>
    </source>
</evidence>
<evidence type="ECO:0000259" key="3">
    <source>
        <dbReference type="Pfam" id="PF01370"/>
    </source>
</evidence>
<dbReference type="EnsemblBacteria" id="AAQ00326">
    <property type="protein sequence ID" value="AAQ00326"/>
    <property type="gene ID" value="Pro_1282"/>
</dbReference>
<dbReference type="Proteomes" id="UP000001420">
    <property type="component" value="Chromosome"/>
</dbReference>
<dbReference type="OrthoDB" id="9803892at2"/>
<dbReference type="RefSeq" id="WP_011125433.1">
    <property type="nucleotide sequence ID" value="NC_005042.1"/>
</dbReference>
<dbReference type="Gene3D" id="3.40.50.720">
    <property type="entry name" value="NAD(P)-binding Rossmann-like Domain"/>
    <property type="match status" value="1"/>
</dbReference>
<dbReference type="InterPro" id="IPR036291">
    <property type="entry name" value="NAD(P)-bd_dom_sf"/>
</dbReference>
<organism evidence="4 5">
    <name type="scientific">Prochlorococcus marinus (strain SARG / CCMP1375 / SS120)</name>
    <dbReference type="NCBI Taxonomy" id="167539"/>
    <lineage>
        <taxon>Bacteria</taxon>
        <taxon>Bacillati</taxon>
        <taxon>Cyanobacteriota</taxon>
        <taxon>Cyanophyceae</taxon>
        <taxon>Synechococcales</taxon>
        <taxon>Prochlorococcaceae</taxon>
        <taxon>Prochlorococcus</taxon>
    </lineage>
</organism>